<dbReference type="EMBL" id="BRXY01000149">
    <property type="protein sequence ID" value="GMH71525.1"/>
    <property type="molecule type" value="Genomic_DNA"/>
</dbReference>
<gene>
    <name evidence="2" type="ORF">TrST_g6037</name>
</gene>
<proteinExistence type="predicted"/>
<accession>A0A9W7EB14</accession>
<dbReference type="OrthoDB" id="192262at2759"/>
<sequence>MHITLEPRGSTRTHTRLFAVDPGSIDIDPIVVSGAFWATLRSKIISSIIGNLIGGVVIAVGGGLVGAALTEFKSKGNKDADGKGGEKMPNELVQNMQSKAEGLKDSVKEKVKDKVKDVNMPSFDDIPKPSLANNSLFTVPSALALVVSVVLDLLGDASYSLPFLGDASDVIFAPIAGLVLYKLYGSNIITVLGIVEELLPGADFIPTGSIAWYFKYVVSKDSKMRDFFGFGDGEGGGQNDYDGDVIDVDARVKESKKKKEEAD</sequence>
<keyword evidence="1" id="KW-0812">Transmembrane</keyword>
<organism evidence="2 3">
    <name type="scientific">Triparma strigata</name>
    <dbReference type="NCBI Taxonomy" id="1606541"/>
    <lineage>
        <taxon>Eukaryota</taxon>
        <taxon>Sar</taxon>
        <taxon>Stramenopiles</taxon>
        <taxon>Ochrophyta</taxon>
        <taxon>Bolidophyceae</taxon>
        <taxon>Parmales</taxon>
        <taxon>Triparmaceae</taxon>
        <taxon>Triparma</taxon>
    </lineage>
</organism>
<dbReference type="AlphaFoldDB" id="A0A9W7EB14"/>
<feature type="transmembrane region" description="Helical" evidence="1">
    <location>
        <begin position="44"/>
        <end position="69"/>
    </location>
</feature>
<comment type="caution">
    <text evidence="2">The sequence shown here is derived from an EMBL/GenBank/DDBJ whole genome shotgun (WGS) entry which is preliminary data.</text>
</comment>
<evidence type="ECO:0000313" key="2">
    <source>
        <dbReference type="EMBL" id="GMH71525.1"/>
    </source>
</evidence>
<dbReference type="Proteomes" id="UP001165085">
    <property type="component" value="Unassembled WGS sequence"/>
</dbReference>
<name>A0A9W7EB14_9STRA</name>
<reference evidence="3" key="1">
    <citation type="journal article" date="2023" name="Commun. Biol.">
        <title>Genome analysis of Parmales, the sister group of diatoms, reveals the evolutionary specialization of diatoms from phago-mixotrophs to photoautotrophs.</title>
        <authorList>
            <person name="Ban H."/>
            <person name="Sato S."/>
            <person name="Yoshikawa S."/>
            <person name="Yamada K."/>
            <person name="Nakamura Y."/>
            <person name="Ichinomiya M."/>
            <person name="Sato N."/>
            <person name="Blanc-Mathieu R."/>
            <person name="Endo H."/>
            <person name="Kuwata A."/>
            <person name="Ogata H."/>
        </authorList>
    </citation>
    <scope>NUCLEOTIDE SEQUENCE [LARGE SCALE GENOMIC DNA]</scope>
    <source>
        <strain evidence="3">NIES 3701</strain>
    </source>
</reference>
<protein>
    <submittedName>
        <fullName evidence="2">Uncharacterized protein</fullName>
    </submittedName>
</protein>
<evidence type="ECO:0000256" key="1">
    <source>
        <dbReference type="SAM" id="Phobius"/>
    </source>
</evidence>
<keyword evidence="3" id="KW-1185">Reference proteome</keyword>
<keyword evidence="1" id="KW-1133">Transmembrane helix</keyword>
<evidence type="ECO:0000313" key="3">
    <source>
        <dbReference type="Proteomes" id="UP001165085"/>
    </source>
</evidence>
<keyword evidence="1" id="KW-0472">Membrane</keyword>